<reference evidence="1" key="1">
    <citation type="submission" date="2022-06" db="EMBL/GenBank/DDBJ databases">
        <title>Solitalea sp. MAHUQ-68 isolated from rhizospheric soil.</title>
        <authorList>
            <person name="Huq M.A."/>
        </authorList>
    </citation>
    <scope>NUCLEOTIDE SEQUENCE</scope>
    <source>
        <strain evidence="1">MAHUQ-68</strain>
    </source>
</reference>
<dbReference type="Pfam" id="PF07722">
    <property type="entry name" value="Peptidase_C26"/>
    <property type="match status" value="1"/>
</dbReference>
<protein>
    <submittedName>
        <fullName evidence="1">Gamma-glutamyl-gamma-aminobutyrate hydrolase family protein</fullName>
    </submittedName>
</protein>
<dbReference type="Proteomes" id="UP001155182">
    <property type="component" value="Unassembled WGS sequence"/>
</dbReference>
<dbReference type="CDD" id="cd01745">
    <property type="entry name" value="GATase1_2"/>
    <property type="match status" value="1"/>
</dbReference>
<sequence length="232" mass="26070">MLTIGVTDCSKYSNYSNWIISGSDDIEIIKLSPAKANVEDLKKCHGLLLTGGEDVNPKFYNKPEYSSYCYADDVNEIRDEFELQLLELAITDSLPILGICRGLQIANVYFGGTLIPDIPSWGKPSHAKLQDGSDQYHQVQVDDSSWLSKVLNQQQGLINSNHHQSVDRVGELLKVSARSPDGVVEAIEWKEPDVKSFLCMVQWHPERMNDQNNPFVKNIKNAFLTASRKKSV</sequence>
<keyword evidence="2" id="KW-1185">Reference proteome</keyword>
<comment type="caution">
    <text evidence="1">The sequence shown here is derived from an EMBL/GenBank/DDBJ whole genome shotgun (WGS) entry which is preliminary data.</text>
</comment>
<dbReference type="PANTHER" id="PTHR43235:SF1">
    <property type="entry name" value="GLUTAMINE AMIDOTRANSFERASE PB2B2.05-RELATED"/>
    <property type="match status" value="1"/>
</dbReference>
<evidence type="ECO:0000313" key="1">
    <source>
        <dbReference type="EMBL" id="MCO4293521.1"/>
    </source>
</evidence>
<dbReference type="GO" id="GO:0005829">
    <property type="term" value="C:cytosol"/>
    <property type="evidence" value="ECO:0007669"/>
    <property type="project" value="TreeGrafter"/>
</dbReference>
<dbReference type="GO" id="GO:0033969">
    <property type="term" value="F:gamma-glutamyl-gamma-aminobutyrate hydrolase activity"/>
    <property type="evidence" value="ECO:0007669"/>
    <property type="project" value="TreeGrafter"/>
</dbReference>
<dbReference type="RefSeq" id="WP_252588176.1">
    <property type="nucleotide sequence ID" value="NZ_JAMWYS010000036.1"/>
</dbReference>
<keyword evidence="1" id="KW-0378">Hydrolase</keyword>
<dbReference type="InterPro" id="IPR011697">
    <property type="entry name" value="Peptidase_C26"/>
</dbReference>
<dbReference type="InterPro" id="IPR044668">
    <property type="entry name" value="PuuD-like"/>
</dbReference>
<dbReference type="GO" id="GO:0006598">
    <property type="term" value="P:polyamine catabolic process"/>
    <property type="evidence" value="ECO:0007669"/>
    <property type="project" value="TreeGrafter"/>
</dbReference>
<dbReference type="PANTHER" id="PTHR43235">
    <property type="entry name" value="GLUTAMINE AMIDOTRANSFERASE PB2B2.05-RELATED"/>
    <property type="match status" value="1"/>
</dbReference>
<dbReference type="PROSITE" id="PS51273">
    <property type="entry name" value="GATASE_TYPE_1"/>
    <property type="match status" value="1"/>
</dbReference>
<name>A0A9X2F707_9SPHI</name>
<dbReference type="Gene3D" id="3.40.50.880">
    <property type="match status" value="1"/>
</dbReference>
<dbReference type="AlphaFoldDB" id="A0A9X2F707"/>
<organism evidence="1 2">
    <name type="scientific">Solitalea agri</name>
    <dbReference type="NCBI Taxonomy" id="2953739"/>
    <lineage>
        <taxon>Bacteria</taxon>
        <taxon>Pseudomonadati</taxon>
        <taxon>Bacteroidota</taxon>
        <taxon>Sphingobacteriia</taxon>
        <taxon>Sphingobacteriales</taxon>
        <taxon>Sphingobacteriaceae</taxon>
        <taxon>Solitalea</taxon>
    </lineage>
</organism>
<dbReference type="SUPFAM" id="SSF52317">
    <property type="entry name" value="Class I glutamine amidotransferase-like"/>
    <property type="match status" value="1"/>
</dbReference>
<accession>A0A9X2F707</accession>
<evidence type="ECO:0000313" key="2">
    <source>
        <dbReference type="Proteomes" id="UP001155182"/>
    </source>
</evidence>
<dbReference type="InterPro" id="IPR029062">
    <property type="entry name" value="Class_I_gatase-like"/>
</dbReference>
<proteinExistence type="predicted"/>
<gene>
    <name evidence="1" type="ORF">NF867_11660</name>
</gene>
<dbReference type="EMBL" id="JAMWYS010000036">
    <property type="protein sequence ID" value="MCO4293521.1"/>
    <property type="molecule type" value="Genomic_DNA"/>
</dbReference>